<evidence type="ECO:0000256" key="2">
    <source>
        <dbReference type="ARBA" id="ARBA00022630"/>
    </source>
</evidence>
<evidence type="ECO:0000259" key="18">
    <source>
        <dbReference type="Pfam" id="PF01207"/>
    </source>
</evidence>
<dbReference type="EMBL" id="LNZH02000111">
    <property type="protein sequence ID" value="OCB90964.1"/>
    <property type="molecule type" value="Genomic_DNA"/>
</dbReference>
<comment type="cofactor">
    <cofactor evidence="1">
        <name>FMN</name>
        <dbReference type="ChEBI" id="CHEBI:58210"/>
    </cofactor>
</comment>
<keyword evidence="2" id="KW-0285">Flavoprotein</keyword>
<dbReference type="GO" id="GO:0006397">
    <property type="term" value="P:mRNA processing"/>
    <property type="evidence" value="ECO:0007669"/>
    <property type="project" value="UniProtKB-KW"/>
</dbReference>
<dbReference type="GO" id="GO:0017150">
    <property type="term" value="F:tRNA dihydrouridine synthase activity"/>
    <property type="evidence" value="ECO:0007669"/>
    <property type="project" value="InterPro"/>
</dbReference>
<dbReference type="Gene3D" id="3.20.20.70">
    <property type="entry name" value="Aldolase class I"/>
    <property type="match status" value="1"/>
</dbReference>
<keyword evidence="6" id="KW-0521">NADP</keyword>
<evidence type="ECO:0000256" key="7">
    <source>
        <dbReference type="ARBA" id="ARBA00023002"/>
    </source>
</evidence>
<dbReference type="PROSITE" id="PS01136">
    <property type="entry name" value="UPF0034"/>
    <property type="match status" value="1"/>
</dbReference>
<keyword evidence="4" id="KW-0507">mRNA processing</keyword>
<evidence type="ECO:0000256" key="4">
    <source>
        <dbReference type="ARBA" id="ARBA00022664"/>
    </source>
</evidence>
<feature type="transmembrane region" description="Helical" evidence="17">
    <location>
        <begin position="137"/>
        <end position="157"/>
    </location>
</feature>
<dbReference type="InterPro" id="IPR018517">
    <property type="entry name" value="tRNA_hU_synthase_CS"/>
</dbReference>
<dbReference type="PANTHER" id="PTHR11082:SF5">
    <property type="entry name" value="TRNA-DIHYDROURIDINE(16_17) SYNTHASE [NAD(P)(+)]-LIKE"/>
    <property type="match status" value="1"/>
</dbReference>
<comment type="catalytic activity">
    <reaction evidence="12">
        <text>5,6-dihydrouridine(16) in tRNA + NADP(+) = uridine(16) in tRNA + NADPH + H(+)</text>
        <dbReference type="Rhea" id="RHEA:53376"/>
        <dbReference type="Rhea" id="RHEA-COMP:13543"/>
        <dbReference type="Rhea" id="RHEA-COMP:13544"/>
        <dbReference type="ChEBI" id="CHEBI:15378"/>
        <dbReference type="ChEBI" id="CHEBI:57783"/>
        <dbReference type="ChEBI" id="CHEBI:58349"/>
        <dbReference type="ChEBI" id="CHEBI:65315"/>
        <dbReference type="ChEBI" id="CHEBI:74443"/>
        <dbReference type="EC" id="1.3.1.88"/>
    </reaction>
    <physiologicalReaction direction="right-to-left" evidence="12">
        <dbReference type="Rhea" id="RHEA:53378"/>
    </physiologicalReaction>
</comment>
<dbReference type="InterPro" id="IPR013785">
    <property type="entry name" value="Aldolase_TIM"/>
</dbReference>
<feature type="transmembrane region" description="Helical" evidence="17">
    <location>
        <begin position="192"/>
        <end position="210"/>
    </location>
</feature>
<evidence type="ECO:0000256" key="17">
    <source>
        <dbReference type="SAM" id="Phobius"/>
    </source>
</evidence>
<evidence type="ECO:0000256" key="3">
    <source>
        <dbReference type="ARBA" id="ARBA00022643"/>
    </source>
</evidence>
<keyword evidence="17" id="KW-0812">Transmembrane</keyword>
<evidence type="ECO:0000256" key="10">
    <source>
        <dbReference type="ARBA" id="ARBA00038890"/>
    </source>
</evidence>
<comment type="similarity">
    <text evidence="9">Belongs to the Dus family. Dus1 subfamily.</text>
</comment>
<evidence type="ECO:0000313" key="19">
    <source>
        <dbReference type="EMBL" id="OCB90964.1"/>
    </source>
</evidence>
<keyword evidence="20" id="KW-1185">Reference proteome</keyword>
<comment type="catalytic activity">
    <reaction evidence="16">
        <text>5,6-dihydrouridine(17) in tRNA + NADP(+) = uridine(17) in tRNA + NADPH + H(+)</text>
        <dbReference type="Rhea" id="RHEA:53368"/>
        <dbReference type="Rhea" id="RHEA-COMP:13541"/>
        <dbReference type="Rhea" id="RHEA-COMP:13542"/>
        <dbReference type="ChEBI" id="CHEBI:15378"/>
        <dbReference type="ChEBI" id="CHEBI:57783"/>
        <dbReference type="ChEBI" id="CHEBI:58349"/>
        <dbReference type="ChEBI" id="CHEBI:65315"/>
        <dbReference type="ChEBI" id="CHEBI:74443"/>
        <dbReference type="EC" id="1.3.1.88"/>
    </reaction>
    <physiologicalReaction direction="right-to-left" evidence="16">
        <dbReference type="Rhea" id="RHEA:53370"/>
    </physiologicalReaction>
</comment>
<dbReference type="PANTHER" id="PTHR11082">
    <property type="entry name" value="TRNA-DIHYDROURIDINE SYNTHASE"/>
    <property type="match status" value="1"/>
</dbReference>
<keyword evidence="17" id="KW-0472">Membrane</keyword>
<accession>A0A9Q5NEE6</accession>
<comment type="catalytic activity">
    <reaction evidence="11">
        <text>5,6-dihydrouridine(17) in tRNA + NAD(+) = uridine(17) in tRNA + NADH + H(+)</text>
        <dbReference type="Rhea" id="RHEA:53372"/>
        <dbReference type="Rhea" id="RHEA-COMP:13541"/>
        <dbReference type="Rhea" id="RHEA-COMP:13542"/>
        <dbReference type="ChEBI" id="CHEBI:15378"/>
        <dbReference type="ChEBI" id="CHEBI:57540"/>
        <dbReference type="ChEBI" id="CHEBI:57945"/>
        <dbReference type="ChEBI" id="CHEBI:65315"/>
        <dbReference type="ChEBI" id="CHEBI:74443"/>
        <dbReference type="EC" id="1.3.1.88"/>
    </reaction>
    <physiologicalReaction direction="right-to-left" evidence="11">
        <dbReference type="Rhea" id="RHEA:53374"/>
    </physiologicalReaction>
</comment>
<dbReference type="Proteomes" id="UP000757232">
    <property type="component" value="Unassembled WGS sequence"/>
</dbReference>
<keyword evidence="17" id="KW-1133">Transmembrane helix</keyword>
<comment type="caution">
    <text evidence="19">The sequence shown here is derived from an EMBL/GenBank/DDBJ whole genome shotgun (WGS) entry which is preliminary data.</text>
</comment>
<dbReference type="EC" id="1.3.1.88" evidence="10"/>
<reference evidence="19" key="1">
    <citation type="submission" date="2016-06" db="EMBL/GenBank/DDBJ databases">
        <title>Draft Genome sequence of the fungus Inonotus baumii.</title>
        <authorList>
            <person name="Zhu H."/>
            <person name="Lin W."/>
        </authorList>
    </citation>
    <scope>NUCLEOTIDE SEQUENCE</scope>
    <source>
        <strain evidence="19">821</strain>
    </source>
</reference>
<evidence type="ECO:0000256" key="5">
    <source>
        <dbReference type="ARBA" id="ARBA00022694"/>
    </source>
</evidence>
<evidence type="ECO:0000256" key="15">
    <source>
        <dbReference type="ARBA" id="ARBA00049447"/>
    </source>
</evidence>
<organism evidence="19 20">
    <name type="scientific">Sanghuangporus baumii</name>
    <name type="common">Phellinus baumii</name>
    <dbReference type="NCBI Taxonomy" id="108892"/>
    <lineage>
        <taxon>Eukaryota</taxon>
        <taxon>Fungi</taxon>
        <taxon>Dikarya</taxon>
        <taxon>Basidiomycota</taxon>
        <taxon>Agaricomycotina</taxon>
        <taxon>Agaricomycetes</taxon>
        <taxon>Hymenochaetales</taxon>
        <taxon>Hymenochaetaceae</taxon>
        <taxon>Sanghuangporus</taxon>
    </lineage>
</organism>
<feature type="transmembrane region" description="Helical" evidence="17">
    <location>
        <begin position="49"/>
        <end position="71"/>
    </location>
</feature>
<evidence type="ECO:0000256" key="1">
    <source>
        <dbReference type="ARBA" id="ARBA00001917"/>
    </source>
</evidence>
<evidence type="ECO:0000256" key="9">
    <source>
        <dbReference type="ARBA" id="ARBA00038313"/>
    </source>
</evidence>
<evidence type="ECO:0000256" key="11">
    <source>
        <dbReference type="ARBA" id="ARBA00047287"/>
    </source>
</evidence>
<comment type="catalytic activity">
    <reaction evidence="13">
        <text>a 5,6-dihydrouridine in mRNA + NAD(+) = a uridine in mRNA + NADH + H(+)</text>
        <dbReference type="Rhea" id="RHEA:69851"/>
        <dbReference type="Rhea" id="RHEA-COMP:14658"/>
        <dbReference type="Rhea" id="RHEA-COMP:17789"/>
        <dbReference type="ChEBI" id="CHEBI:15378"/>
        <dbReference type="ChEBI" id="CHEBI:57540"/>
        <dbReference type="ChEBI" id="CHEBI:57945"/>
        <dbReference type="ChEBI" id="CHEBI:65315"/>
        <dbReference type="ChEBI" id="CHEBI:74443"/>
    </reaction>
    <physiologicalReaction direction="right-to-left" evidence="13">
        <dbReference type="Rhea" id="RHEA:69853"/>
    </physiologicalReaction>
</comment>
<keyword evidence="5" id="KW-0819">tRNA processing</keyword>
<dbReference type="CDD" id="cd02801">
    <property type="entry name" value="DUS_like_FMN"/>
    <property type="match status" value="1"/>
</dbReference>
<evidence type="ECO:0000256" key="16">
    <source>
        <dbReference type="ARBA" id="ARBA00049467"/>
    </source>
</evidence>
<keyword evidence="3" id="KW-0288">FMN</keyword>
<evidence type="ECO:0000256" key="6">
    <source>
        <dbReference type="ARBA" id="ARBA00022857"/>
    </source>
</evidence>
<evidence type="ECO:0000313" key="20">
    <source>
        <dbReference type="Proteomes" id="UP000757232"/>
    </source>
</evidence>
<keyword evidence="7" id="KW-0560">Oxidoreductase</keyword>
<dbReference type="AlphaFoldDB" id="A0A9Q5NEE6"/>
<comment type="catalytic activity">
    <reaction evidence="14">
        <text>5,6-dihydrouridine(16) in tRNA + NAD(+) = uridine(16) in tRNA + NADH + H(+)</text>
        <dbReference type="Rhea" id="RHEA:53380"/>
        <dbReference type="Rhea" id="RHEA-COMP:13543"/>
        <dbReference type="Rhea" id="RHEA-COMP:13544"/>
        <dbReference type="ChEBI" id="CHEBI:15378"/>
        <dbReference type="ChEBI" id="CHEBI:57540"/>
        <dbReference type="ChEBI" id="CHEBI:57945"/>
        <dbReference type="ChEBI" id="CHEBI:65315"/>
        <dbReference type="ChEBI" id="CHEBI:74443"/>
        <dbReference type="EC" id="1.3.1.88"/>
    </reaction>
    <physiologicalReaction direction="right-to-left" evidence="14">
        <dbReference type="Rhea" id="RHEA:53382"/>
    </physiologicalReaction>
</comment>
<evidence type="ECO:0000256" key="13">
    <source>
        <dbReference type="ARBA" id="ARBA00048342"/>
    </source>
</evidence>
<name>A0A9Q5NEE6_SANBA</name>
<feature type="transmembrane region" description="Helical" evidence="17">
    <location>
        <begin position="12"/>
        <end position="37"/>
    </location>
</feature>
<feature type="domain" description="DUS-like FMN-binding" evidence="18">
    <location>
        <begin position="375"/>
        <end position="603"/>
    </location>
</feature>
<sequence>MWPTRLSVPKVLFFLNRYVVLPMLVCTCLGTVDIIQINKKSTTYSQLRILLTVAGRFSVITVTNFVVEGILLSRVIALYRDNIPVMTVASFLYVGGIITLVGLTIKDYVGEEVLIVQDFSALPGCYAASVPSIIAGYWIAPTIIESTLFVLVVWRVIVWSRDNMGVPPALILMARDSTVYFAGERECKCGQMMLYSACVFALLFVNLFVFEYAPPFLSSLFVTPVNTAGCIAGSRMLLNLRSLAYTDTGVNDTEVEMARLSGLRFSPRRFLKRGKGPETSTMTTGIEPSDYFRTTQVTTQLDEEELEKKDAKAKPTVISFALPTITETSASGSDVRLLGPGIMPGVLSDEHSSKRRKLCGNDLYRDVLGSPKYVVAPMVDQSELPWRILSRRYGAQLVYTPMINAKMFAEGKNKAYRDQAFNMIHGEEGGPLDRPLIVQFAGNDPDQLLKAARLVEAHCDAVDINFGCPQDIARRGHYGCYLQDDWELVYRLINTLHENLSIPVTAKFRVFPSVEKTVEYAKMMERAGAQILTCHGRTREQRGQNTGLADWDKIRAVKAAVSVPVFANGNILFHDDIQRCLSITGVDAVMTAEGNLYNPTVLLSAASINSFSSPSYDPLAISNPHPSSAFFTLPSDSGFYFPGTTLAFEYLNIIRALRTPTHHSAIKGHLFKLLRPSLCVHTDLRAKLGMVGVKKGMTMLLDDYEAIIREIESRVAPEIESARKGEIQLGDLVKVGEGTRLRVLPHWLAQPYFRPSSPRKEAQAAGRTVDIEKRIKPLFEVIRGNVVRATDELDLPGTGDLEKSVPPNVIVVTEVEARGEELQL</sequence>
<dbReference type="OrthoDB" id="272303at2759"/>
<evidence type="ECO:0000256" key="14">
    <source>
        <dbReference type="ARBA" id="ARBA00048934"/>
    </source>
</evidence>
<gene>
    <name evidence="19" type="ORF">A7U60_g1772</name>
</gene>
<evidence type="ECO:0000256" key="8">
    <source>
        <dbReference type="ARBA" id="ARBA00023027"/>
    </source>
</evidence>
<protein>
    <recommendedName>
        <fullName evidence="10">tRNA-dihydrouridine(16/17) synthase [NAD(P)(+)]</fullName>
        <ecNumber evidence="10">1.3.1.88</ecNumber>
    </recommendedName>
</protein>
<feature type="transmembrane region" description="Helical" evidence="17">
    <location>
        <begin position="83"/>
        <end position="105"/>
    </location>
</feature>
<comment type="catalytic activity">
    <reaction evidence="15">
        <text>a 5,6-dihydrouridine in mRNA + NADP(+) = a uridine in mRNA + NADPH + H(+)</text>
        <dbReference type="Rhea" id="RHEA:69855"/>
        <dbReference type="Rhea" id="RHEA-COMP:14658"/>
        <dbReference type="Rhea" id="RHEA-COMP:17789"/>
        <dbReference type="ChEBI" id="CHEBI:15378"/>
        <dbReference type="ChEBI" id="CHEBI:57783"/>
        <dbReference type="ChEBI" id="CHEBI:58349"/>
        <dbReference type="ChEBI" id="CHEBI:65315"/>
        <dbReference type="ChEBI" id="CHEBI:74443"/>
    </reaction>
    <physiologicalReaction direction="right-to-left" evidence="15">
        <dbReference type="Rhea" id="RHEA:69857"/>
    </physiologicalReaction>
</comment>
<dbReference type="GO" id="GO:0050660">
    <property type="term" value="F:flavin adenine dinucleotide binding"/>
    <property type="evidence" value="ECO:0007669"/>
    <property type="project" value="InterPro"/>
</dbReference>
<keyword evidence="8" id="KW-0520">NAD</keyword>
<dbReference type="InterPro" id="IPR035587">
    <property type="entry name" value="DUS-like_FMN-bd"/>
</dbReference>
<dbReference type="SUPFAM" id="SSF51395">
    <property type="entry name" value="FMN-linked oxidoreductases"/>
    <property type="match status" value="1"/>
</dbReference>
<dbReference type="Pfam" id="PF01207">
    <property type="entry name" value="Dus"/>
    <property type="match status" value="1"/>
</dbReference>
<evidence type="ECO:0000256" key="12">
    <source>
        <dbReference type="ARBA" id="ARBA00047652"/>
    </source>
</evidence>
<proteinExistence type="inferred from homology"/>